<organism evidence="3 4">
    <name type="scientific">Candidatus Faecivivens stercoripullorum</name>
    <dbReference type="NCBI Taxonomy" id="2840805"/>
    <lineage>
        <taxon>Bacteria</taxon>
        <taxon>Bacillati</taxon>
        <taxon>Bacillota</taxon>
        <taxon>Clostridia</taxon>
        <taxon>Eubacteriales</taxon>
        <taxon>Oscillospiraceae</taxon>
        <taxon>Oscillospiraceae incertae sedis</taxon>
        <taxon>Candidatus Faecivivens</taxon>
    </lineage>
</organism>
<feature type="transmembrane region" description="Helical" evidence="1">
    <location>
        <begin position="85"/>
        <end position="111"/>
    </location>
</feature>
<accession>A0A9D1KSY3</accession>
<keyword evidence="3" id="KW-0808">Transferase</keyword>
<feature type="transmembrane region" description="Helical" evidence="1">
    <location>
        <begin position="157"/>
        <end position="178"/>
    </location>
</feature>
<dbReference type="GO" id="GO:0042802">
    <property type="term" value="F:identical protein binding"/>
    <property type="evidence" value="ECO:0007669"/>
    <property type="project" value="TreeGrafter"/>
</dbReference>
<sequence length="445" mass="50437">MEELLYWMLAAAPSNIFVLLMMEDLCHRTLVPVEERVRSSPYLYTAVGVVMTVADLFHNSFVTMAVTAAFLGGLVGWLYERGKPYIRLIMAGVFCLLISASDMVGFGIWLSGRMLGYNGGNPLVCQAIGGQIFLLLVFILMRWYIRAAVNVYHANENTWFWVCLIVPAASLPTMVVFWRLAMTGHYSDKLDMAMMLCCTALLFGCQASFRMFENIASQMEVTREYQAIRLRQEMEKRHYDLVQRKNEQYASAAHDLKHHLRCLSDMAKAGQLESIRSYIAGMQTEEQRRRQDEYLRMFTQDRVLNVILSEKARLAADEEIKFSADLTAGLDFLDSLDSCALMGNLLDNALEGARTTLPGKERFIRVQIRPFNQGFVLVRVENSFSGFLREKNGRLLSTKDEGGRGYGMQSIAQIAEKTGGSMEYESHDGIFTVNVLLNLLLSEEK</sequence>
<evidence type="ECO:0000256" key="1">
    <source>
        <dbReference type="SAM" id="Phobius"/>
    </source>
</evidence>
<evidence type="ECO:0000259" key="2">
    <source>
        <dbReference type="Pfam" id="PF14501"/>
    </source>
</evidence>
<feature type="domain" description="Sensor histidine kinase NatK-like C-terminal" evidence="2">
    <location>
        <begin position="335"/>
        <end position="437"/>
    </location>
</feature>
<feature type="transmembrane region" description="Helical" evidence="1">
    <location>
        <begin position="61"/>
        <end position="79"/>
    </location>
</feature>
<name>A0A9D1KSY3_9FIRM</name>
<keyword evidence="3" id="KW-0418">Kinase</keyword>
<feature type="transmembrane region" description="Helical" evidence="1">
    <location>
        <begin position="190"/>
        <end position="209"/>
    </location>
</feature>
<evidence type="ECO:0000313" key="3">
    <source>
        <dbReference type="EMBL" id="HIT94647.1"/>
    </source>
</evidence>
<keyword evidence="1" id="KW-0472">Membrane</keyword>
<dbReference type="Proteomes" id="UP000824160">
    <property type="component" value="Unassembled WGS sequence"/>
</dbReference>
<dbReference type="PANTHER" id="PTHR40448">
    <property type="entry name" value="TWO-COMPONENT SENSOR HISTIDINE KINASE"/>
    <property type="match status" value="1"/>
</dbReference>
<dbReference type="CDD" id="cd22249">
    <property type="entry name" value="UDM1_RNF168_RNF169-like"/>
    <property type="match status" value="1"/>
</dbReference>
<dbReference type="Gene3D" id="3.30.565.10">
    <property type="entry name" value="Histidine kinase-like ATPase, C-terminal domain"/>
    <property type="match status" value="1"/>
</dbReference>
<reference evidence="3" key="1">
    <citation type="submission" date="2020-10" db="EMBL/GenBank/DDBJ databases">
        <authorList>
            <person name="Gilroy R."/>
        </authorList>
    </citation>
    <scope>NUCLEOTIDE SEQUENCE</scope>
    <source>
        <strain evidence="3">ChiBcec7-5410</strain>
    </source>
</reference>
<dbReference type="InterPro" id="IPR036890">
    <property type="entry name" value="HATPase_C_sf"/>
</dbReference>
<protein>
    <submittedName>
        <fullName evidence="3">Sensor histidine kinase</fullName>
    </submittedName>
</protein>
<dbReference type="CDD" id="cd16935">
    <property type="entry name" value="HATPase_AgrC-ComD-like"/>
    <property type="match status" value="1"/>
</dbReference>
<dbReference type="EMBL" id="DVLW01000154">
    <property type="protein sequence ID" value="HIT94647.1"/>
    <property type="molecule type" value="Genomic_DNA"/>
</dbReference>
<comment type="caution">
    <text evidence="3">The sequence shown here is derived from an EMBL/GenBank/DDBJ whole genome shotgun (WGS) entry which is preliminary data.</text>
</comment>
<evidence type="ECO:0000313" key="4">
    <source>
        <dbReference type="Proteomes" id="UP000824160"/>
    </source>
</evidence>
<feature type="transmembrane region" description="Helical" evidence="1">
    <location>
        <begin position="123"/>
        <end position="145"/>
    </location>
</feature>
<proteinExistence type="predicted"/>
<keyword evidence="1" id="KW-0812">Transmembrane</keyword>
<reference evidence="3" key="2">
    <citation type="journal article" date="2021" name="PeerJ">
        <title>Extensive microbial diversity within the chicken gut microbiome revealed by metagenomics and culture.</title>
        <authorList>
            <person name="Gilroy R."/>
            <person name="Ravi A."/>
            <person name="Getino M."/>
            <person name="Pursley I."/>
            <person name="Horton D.L."/>
            <person name="Alikhan N.F."/>
            <person name="Baker D."/>
            <person name="Gharbi K."/>
            <person name="Hall N."/>
            <person name="Watson M."/>
            <person name="Adriaenssens E.M."/>
            <person name="Foster-Nyarko E."/>
            <person name="Jarju S."/>
            <person name="Secka A."/>
            <person name="Antonio M."/>
            <person name="Oren A."/>
            <person name="Chaudhuri R.R."/>
            <person name="La Ragione R."/>
            <person name="Hildebrand F."/>
            <person name="Pallen M.J."/>
        </authorList>
    </citation>
    <scope>NUCLEOTIDE SEQUENCE</scope>
    <source>
        <strain evidence="3">ChiBcec7-5410</strain>
    </source>
</reference>
<feature type="transmembrane region" description="Helical" evidence="1">
    <location>
        <begin position="6"/>
        <end position="22"/>
    </location>
</feature>
<dbReference type="AlphaFoldDB" id="A0A9D1KSY3"/>
<dbReference type="SUPFAM" id="SSF55874">
    <property type="entry name" value="ATPase domain of HSP90 chaperone/DNA topoisomerase II/histidine kinase"/>
    <property type="match status" value="1"/>
</dbReference>
<dbReference type="GO" id="GO:0016301">
    <property type="term" value="F:kinase activity"/>
    <property type="evidence" value="ECO:0007669"/>
    <property type="project" value="UniProtKB-KW"/>
</dbReference>
<dbReference type="PANTHER" id="PTHR40448:SF1">
    <property type="entry name" value="TWO-COMPONENT SENSOR HISTIDINE KINASE"/>
    <property type="match status" value="1"/>
</dbReference>
<dbReference type="InterPro" id="IPR032834">
    <property type="entry name" value="NatK-like_C"/>
</dbReference>
<gene>
    <name evidence="3" type="ORF">IAC43_05640</name>
</gene>
<keyword evidence="1" id="KW-1133">Transmembrane helix</keyword>
<dbReference type="Pfam" id="PF14501">
    <property type="entry name" value="HATPase_c_5"/>
    <property type="match status" value="1"/>
</dbReference>